<evidence type="ECO:0000259" key="1">
    <source>
        <dbReference type="Pfam" id="PF03958"/>
    </source>
</evidence>
<organism evidence="2">
    <name type="scientific">Serratia marcescens</name>
    <dbReference type="NCBI Taxonomy" id="615"/>
    <lineage>
        <taxon>Bacteria</taxon>
        <taxon>Pseudomonadati</taxon>
        <taxon>Pseudomonadota</taxon>
        <taxon>Gammaproteobacteria</taxon>
        <taxon>Enterobacterales</taxon>
        <taxon>Yersiniaceae</taxon>
        <taxon>Serratia</taxon>
    </lineage>
</organism>
<accession>A0A939NT12</accession>
<sequence>MALLKNVVIKADEQTNALIITAAPDVMRDLEVVVAKLDVRRAQVLVEAVIARSAGWAG</sequence>
<comment type="caution">
    <text evidence="2">The sequence shown here is derived from an EMBL/GenBank/DDBJ whole genome shotgun (WGS) entry which is preliminary data.</text>
</comment>
<proteinExistence type="predicted"/>
<dbReference type="Gene3D" id="3.30.1370.120">
    <property type="match status" value="1"/>
</dbReference>
<dbReference type="Pfam" id="PF03958">
    <property type="entry name" value="Secretin_N"/>
    <property type="match status" value="1"/>
</dbReference>
<reference evidence="2" key="1">
    <citation type="submission" date="2021-03" db="EMBL/GenBank/DDBJ databases">
        <title>Molecular epidemiology and mechanisms of colistin and carbapenem resistance in Enterobacteriaceae from clinical isolates, the environment and porcine samples in Pretoria, South Africa.</title>
        <authorList>
            <person name="Bogoshi D."/>
            <person name="Mbelle N.M."/>
            <person name="Naidoo V."/>
            <person name="Osei Sekyere J."/>
        </authorList>
    </citation>
    <scope>NUCLEOTIDE SEQUENCE</scope>
    <source>
        <strain evidence="2">C080</strain>
    </source>
</reference>
<name>A0A939NT12_SERMA</name>
<protein>
    <recommendedName>
        <fullName evidence="1">NolW-like domain-containing protein</fullName>
    </recommendedName>
</protein>
<dbReference type="EMBL" id="JAGETR010000069">
    <property type="protein sequence ID" value="MBO2006904.1"/>
    <property type="molecule type" value="Genomic_DNA"/>
</dbReference>
<dbReference type="InterPro" id="IPR005644">
    <property type="entry name" value="NolW-like"/>
</dbReference>
<evidence type="ECO:0000313" key="2">
    <source>
        <dbReference type="EMBL" id="MBO2006904.1"/>
    </source>
</evidence>
<feature type="domain" description="NolW-like" evidence="1">
    <location>
        <begin position="3"/>
        <end position="43"/>
    </location>
</feature>
<gene>
    <name evidence="2" type="ORF">J4732_11615</name>
</gene>
<dbReference type="AlphaFoldDB" id="A0A939NT12"/>
<dbReference type="InterPro" id="IPR038591">
    <property type="entry name" value="NolW-like_sf"/>
</dbReference>